<dbReference type="AlphaFoldDB" id="A0A4S4EGF4"/>
<evidence type="ECO:0000256" key="3">
    <source>
        <dbReference type="ARBA" id="ARBA00022679"/>
    </source>
</evidence>
<dbReference type="Pfam" id="PF14369">
    <property type="entry name" value="Zn_ribbon_19"/>
    <property type="match status" value="1"/>
</dbReference>
<evidence type="ECO:0000259" key="9">
    <source>
        <dbReference type="PROSITE" id="PS50089"/>
    </source>
</evidence>
<feature type="domain" description="RING-type" evidence="9">
    <location>
        <begin position="237"/>
        <end position="278"/>
    </location>
</feature>
<dbReference type="Gene3D" id="3.30.40.10">
    <property type="entry name" value="Zinc/RING finger domain, C3HC4 (zinc finger)"/>
    <property type="match status" value="1"/>
</dbReference>
<evidence type="ECO:0000256" key="2">
    <source>
        <dbReference type="ARBA" id="ARBA00012483"/>
    </source>
</evidence>
<dbReference type="PROSITE" id="PS50089">
    <property type="entry name" value="ZF_RING_2"/>
    <property type="match status" value="1"/>
</dbReference>
<evidence type="ECO:0000256" key="7">
    <source>
        <dbReference type="ARBA" id="ARBA00022833"/>
    </source>
</evidence>
<dbReference type="GO" id="GO:0005737">
    <property type="term" value="C:cytoplasm"/>
    <property type="evidence" value="ECO:0007669"/>
    <property type="project" value="TreeGrafter"/>
</dbReference>
<dbReference type="GO" id="GO:0061630">
    <property type="term" value="F:ubiquitin protein ligase activity"/>
    <property type="evidence" value="ECO:0007669"/>
    <property type="project" value="UniProtKB-EC"/>
</dbReference>
<keyword evidence="4" id="KW-0479">Metal-binding</keyword>
<dbReference type="Proteomes" id="UP000306102">
    <property type="component" value="Unassembled WGS sequence"/>
</dbReference>
<keyword evidence="7" id="KW-0862">Zinc</keyword>
<evidence type="ECO:0000256" key="6">
    <source>
        <dbReference type="ARBA" id="ARBA00022786"/>
    </source>
</evidence>
<evidence type="ECO:0000256" key="8">
    <source>
        <dbReference type="PROSITE-ProRule" id="PRU00175"/>
    </source>
</evidence>
<comment type="caution">
    <text evidence="10">The sequence shown here is derived from an EMBL/GenBank/DDBJ whole genome shotgun (WGS) entry which is preliminary data.</text>
</comment>
<dbReference type="PANTHER" id="PTHR15710">
    <property type="entry name" value="E3 UBIQUITIN-PROTEIN LIGASE PRAJA"/>
    <property type="match status" value="1"/>
</dbReference>
<evidence type="ECO:0000313" key="11">
    <source>
        <dbReference type="Proteomes" id="UP000306102"/>
    </source>
</evidence>
<keyword evidence="5 8" id="KW-0863">Zinc-finger</keyword>
<dbReference type="PANTHER" id="PTHR15710:SF18">
    <property type="entry name" value="RING-TYPE E3 UBIQUITIN TRANSFERASE"/>
    <property type="match status" value="1"/>
</dbReference>
<evidence type="ECO:0000313" key="10">
    <source>
        <dbReference type="EMBL" id="THG15044.1"/>
    </source>
</evidence>
<dbReference type="GO" id="GO:0016567">
    <property type="term" value="P:protein ubiquitination"/>
    <property type="evidence" value="ECO:0007669"/>
    <property type="project" value="TreeGrafter"/>
</dbReference>
<evidence type="ECO:0000256" key="1">
    <source>
        <dbReference type="ARBA" id="ARBA00000900"/>
    </source>
</evidence>
<comment type="catalytic activity">
    <reaction evidence="1">
        <text>S-ubiquitinyl-[E2 ubiquitin-conjugating enzyme]-L-cysteine + [acceptor protein]-L-lysine = [E2 ubiquitin-conjugating enzyme]-L-cysteine + N(6)-ubiquitinyl-[acceptor protein]-L-lysine.</text>
        <dbReference type="EC" id="2.3.2.27"/>
    </reaction>
</comment>
<accession>A0A4S4EGF4</accession>
<gene>
    <name evidence="10" type="ORF">TEA_019344</name>
</gene>
<dbReference type="CDD" id="cd16667">
    <property type="entry name" value="RING-H2_RNF126-like"/>
    <property type="match status" value="1"/>
</dbReference>
<organism evidence="10 11">
    <name type="scientific">Camellia sinensis var. sinensis</name>
    <name type="common">China tea</name>
    <dbReference type="NCBI Taxonomy" id="542762"/>
    <lineage>
        <taxon>Eukaryota</taxon>
        <taxon>Viridiplantae</taxon>
        <taxon>Streptophyta</taxon>
        <taxon>Embryophyta</taxon>
        <taxon>Tracheophyta</taxon>
        <taxon>Spermatophyta</taxon>
        <taxon>Magnoliopsida</taxon>
        <taxon>eudicotyledons</taxon>
        <taxon>Gunneridae</taxon>
        <taxon>Pentapetalae</taxon>
        <taxon>asterids</taxon>
        <taxon>Ericales</taxon>
        <taxon>Theaceae</taxon>
        <taxon>Camellia</taxon>
    </lineage>
</organism>
<dbReference type="SMART" id="SM00184">
    <property type="entry name" value="RING"/>
    <property type="match status" value="1"/>
</dbReference>
<dbReference type="EMBL" id="SDRB02004960">
    <property type="protein sequence ID" value="THG15044.1"/>
    <property type="molecule type" value="Genomic_DNA"/>
</dbReference>
<name>A0A4S4EGF4_CAMSN</name>
<protein>
    <recommendedName>
        <fullName evidence="2">RING-type E3 ubiquitin transferase</fullName>
        <ecNumber evidence="2">2.3.2.27</ecNumber>
    </recommendedName>
</protein>
<dbReference type="InterPro" id="IPR013083">
    <property type="entry name" value="Znf_RING/FYVE/PHD"/>
</dbReference>
<dbReference type="InterPro" id="IPR039525">
    <property type="entry name" value="RNF126-like_zinc-ribbon"/>
</dbReference>
<reference evidence="10 11" key="1">
    <citation type="journal article" date="2018" name="Proc. Natl. Acad. Sci. U.S.A.">
        <title>Draft genome sequence of Camellia sinensis var. sinensis provides insights into the evolution of the tea genome and tea quality.</title>
        <authorList>
            <person name="Wei C."/>
            <person name="Yang H."/>
            <person name="Wang S."/>
            <person name="Zhao J."/>
            <person name="Liu C."/>
            <person name="Gao L."/>
            <person name="Xia E."/>
            <person name="Lu Y."/>
            <person name="Tai Y."/>
            <person name="She G."/>
            <person name="Sun J."/>
            <person name="Cao H."/>
            <person name="Tong W."/>
            <person name="Gao Q."/>
            <person name="Li Y."/>
            <person name="Deng W."/>
            <person name="Jiang X."/>
            <person name="Wang W."/>
            <person name="Chen Q."/>
            <person name="Zhang S."/>
            <person name="Li H."/>
            <person name="Wu J."/>
            <person name="Wang P."/>
            <person name="Li P."/>
            <person name="Shi C."/>
            <person name="Zheng F."/>
            <person name="Jian J."/>
            <person name="Huang B."/>
            <person name="Shan D."/>
            <person name="Shi M."/>
            <person name="Fang C."/>
            <person name="Yue Y."/>
            <person name="Li F."/>
            <person name="Li D."/>
            <person name="Wei S."/>
            <person name="Han B."/>
            <person name="Jiang C."/>
            <person name="Yin Y."/>
            <person name="Xia T."/>
            <person name="Zhang Z."/>
            <person name="Bennetzen J.L."/>
            <person name="Zhao S."/>
            <person name="Wan X."/>
        </authorList>
    </citation>
    <scope>NUCLEOTIDE SEQUENCE [LARGE SCALE GENOMIC DNA]</scope>
    <source>
        <strain evidence="11">cv. Shuchazao</strain>
        <tissue evidence="10">Leaf</tissue>
    </source>
</reference>
<dbReference type="Pfam" id="PF13639">
    <property type="entry name" value="zf-RING_2"/>
    <property type="match status" value="1"/>
</dbReference>
<dbReference type="GO" id="GO:0008270">
    <property type="term" value="F:zinc ion binding"/>
    <property type="evidence" value="ECO:0007669"/>
    <property type="project" value="UniProtKB-KW"/>
</dbReference>
<evidence type="ECO:0000256" key="5">
    <source>
        <dbReference type="ARBA" id="ARBA00022771"/>
    </source>
</evidence>
<dbReference type="FunFam" id="3.30.40.10:FF:000022">
    <property type="entry name" value="E3 ubiquitin-protein ligase RING1-like"/>
    <property type="match status" value="1"/>
</dbReference>
<keyword evidence="6" id="KW-0833">Ubl conjugation pathway</keyword>
<evidence type="ECO:0000256" key="4">
    <source>
        <dbReference type="ARBA" id="ARBA00022723"/>
    </source>
</evidence>
<keyword evidence="11" id="KW-1185">Reference proteome</keyword>
<sequence>MSLSPPRETNNGNRNYPLYWCYQCHRTVRIASENPSDIACPRCFGQFLYEIDRARPVVVVDDFTQFDPSPEARILEALSLMFDPLMGQQNRPIEPRESPLPDIRFRAPWERRNDFHGRDHRLPESGIRGWHWPWPWRRNRVFDDDWGSETGILARPRTWVILRPAGPLPIQQNSQEEGLMLRTVNPRDYFIGPGLSELIEQLTQNDRQGPPPAPDSAIDALPIVKIMPDHLVNDAHCPVCKEEFKVGGDAKELPCKHIYHSDCIDPWLKLHNSCPVCRHELPVAVEGRVEDNNEAEDSIDGGRVRDRRCWRLRQQSNPHGSNITTHGGESLVFLALT</sequence>
<dbReference type="InterPro" id="IPR001841">
    <property type="entry name" value="Znf_RING"/>
</dbReference>
<proteinExistence type="predicted"/>
<keyword evidence="3" id="KW-0808">Transferase</keyword>
<dbReference type="SUPFAM" id="SSF57850">
    <property type="entry name" value="RING/U-box"/>
    <property type="match status" value="1"/>
</dbReference>
<dbReference type="EC" id="2.3.2.27" evidence="2"/>